<organism evidence="1 2">
    <name type="scientific">Janthinobacterium fluminis</name>
    <dbReference type="NCBI Taxonomy" id="2987524"/>
    <lineage>
        <taxon>Bacteria</taxon>
        <taxon>Pseudomonadati</taxon>
        <taxon>Pseudomonadota</taxon>
        <taxon>Betaproteobacteria</taxon>
        <taxon>Burkholderiales</taxon>
        <taxon>Oxalobacteraceae</taxon>
        <taxon>Janthinobacterium</taxon>
    </lineage>
</organism>
<reference evidence="1 2" key="1">
    <citation type="submission" date="2022-10" db="EMBL/GenBank/DDBJ databases">
        <title>Janthinobacterium sp. hw3 Genome sequencing.</title>
        <authorList>
            <person name="Park S."/>
        </authorList>
    </citation>
    <scope>NUCLEOTIDE SEQUENCE [LARGE SCALE GENOMIC DNA]</scope>
    <source>
        <strain evidence="2">hw3</strain>
    </source>
</reference>
<protein>
    <recommendedName>
        <fullName evidence="3">Protein FliT</fullName>
    </recommendedName>
</protein>
<gene>
    <name evidence="1" type="ORF">OIK44_02695</name>
</gene>
<comment type="caution">
    <text evidence="1">The sequence shown here is derived from an EMBL/GenBank/DDBJ whole genome shotgun (WGS) entry which is preliminary data.</text>
</comment>
<dbReference type="RefSeq" id="WP_273669126.1">
    <property type="nucleotide sequence ID" value="NZ_JAQQXR010000001.1"/>
</dbReference>
<evidence type="ECO:0000313" key="2">
    <source>
        <dbReference type="Proteomes" id="UP001221208"/>
    </source>
</evidence>
<sequence>MPRRPAIERWTLAVRSAGAEADWDALAAACASLARELPLLAARGAWSDAERAALQQLRAAHAQAFQICSDEKERLGAFLGDMQANKEGRLAYALIGDTDSDGI</sequence>
<keyword evidence="2" id="KW-1185">Reference proteome</keyword>
<dbReference type="EMBL" id="JAQQXR010000001">
    <property type="protein sequence ID" value="MDC8756494.1"/>
    <property type="molecule type" value="Genomic_DNA"/>
</dbReference>
<evidence type="ECO:0008006" key="3">
    <source>
        <dbReference type="Google" id="ProtNLM"/>
    </source>
</evidence>
<evidence type="ECO:0000313" key="1">
    <source>
        <dbReference type="EMBL" id="MDC8756494.1"/>
    </source>
</evidence>
<accession>A0ABT5JV93</accession>
<proteinExistence type="predicted"/>
<dbReference type="Proteomes" id="UP001221208">
    <property type="component" value="Unassembled WGS sequence"/>
</dbReference>
<name>A0ABT5JV93_9BURK</name>